<dbReference type="EMBL" id="CAADFU010000150">
    <property type="protein sequence ID" value="VFK48928.1"/>
    <property type="molecule type" value="Genomic_DNA"/>
</dbReference>
<proteinExistence type="predicted"/>
<sequence>MILSINHCNSQALNDPLAHYGNTDYLFTELCPIYPLPPIHQPYRLQKANKKEETKSNVFDETTILRDGFFQDYIPNDWLSRKKINTKVVKVGYVKEKEPCHKKVEVLFFKQMRLKRIETFIEQSRAGKRRFYKGRCFRKIIYNKVLWVIKTFYLAFGKVTPSYQTIADILQVHRNTVIKRLQELREWGVISWKSGKKTFETNTYYLNEAYMELIIPRPEKITLPRKIHYAFVSKMAKAKGWLKTKLMNHFSIENVHHKLIVYLFSRTSIEKRRKDSFKSSKDPPPKRKKPPNWQLLRPFKLSFKDQWVIGRYSEALLRSAIDDYNFYKKQGKEIDNIPAFLISRCKAHKLKMEANQKKANPKEIGEWLTSYFKSRGKRFIFIAKESDLDTSTSEQKPFIQFLKHKANIKKSILKVWQKVGGQWIDKVFNFDRPDLVDSIENYLENSLKFQGN</sequence>
<dbReference type="Gene3D" id="1.10.10.10">
    <property type="entry name" value="Winged helix-like DNA-binding domain superfamily/Winged helix DNA-binding domain"/>
    <property type="match status" value="1"/>
</dbReference>
<evidence type="ECO:0000313" key="1">
    <source>
        <dbReference type="EMBL" id="VFK48928.1"/>
    </source>
</evidence>
<gene>
    <name evidence="1" type="ORF">BECKSD772E_GA0070983_11508</name>
</gene>
<dbReference type="AlphaFoldDB" id="A0A450Z5I4"/>
<organism evidence="1">
    <name type="scientific">Candidatus Kentrum sp. SD</name>
    <dbReference type="NCBI Taxonomy" id="2126332"/>
    <lineage>
        <taxon>Bacteria</taxon>
        <taxon>Pseudomonadati</taxon>
        <taxon>Pseudomonadota</taxon>
        <taxon>Gammaproteobacteria</taxon>
        <taxon>Candidatus Kentrum</taxon>
    </lineage>
</organism>
<name>A0A450Z5I4_9GAMM</name>
<protein>
    <submittedName>
        <fullName evidence="1">Helix-turn-helix domain</fullName>
    </submittedName>
</protein>
<accession>A0A450Z5I4</accession>
<dbReference type="Pfam" id="PF13730">
    <property type="entry name" value="HTH_36"/>
    <property type="match status" value="1"/>
</dbReference>
<dbReference type="SUPFAM" id="SSF46785">
    <property type="entry name" value="Winged helix' DNA-binding domain"/>
    <property type="match status" value="1"/>
</dbReference>
<dbReference type="InterPro" id="IPR036388">
    <property type="entry name" value="WH-like_DNA-bd_sf"/>
</dbReference>
<reference evidence="1" key="1">
    <citation type="submission" date="2019-02" db="EMBL/GenBank/DDBJ databases">
        <authorList>
            <person name="Gruber-Vodicka R. H."/>
            <person name="Seah K. B. B."/>
        </authorList>
    </citation>
    <scope>NUCLEOTIDE SEQUENCE</scope>
    <source>
        <strain evidence="1">BECK_S1320</strain>
    </source>
</reference>
<dbReference type="InterPro" id="IPR036390">
    <property type="entry name" value="WH_DNA-bd_sf"/>
</dbReference>